<dbReference type="GO" id="GO:0004833">
    <property type="term" value="F:L-tryptophan 2,3-dioxygenase activity"/>
    <property type="evidence" value="ECO:0007669"/>
    <property type="project" value="InterPro"/>
</dbReference>
<dbReference type="EMBL" id="SLXO01000006">
    <property type="protein sequence ID" value="TCP33901.1"/>
    <property type="molecule type" value="Genomic_DNA"/>
</dbReference>
<sequence>MDRAYFYAMMSGRGDLDYEAYLNTRQVLTAQKDFDALCNRDELQFQIVHQVEELWMKLVAYTLLDIDERIAARETNRALTLFARVHRTLRLMADQLGLLETMSPKEYQQIRLQLGNGSGQESPGFRTILKMHRPLWQSFDAAYVTGAGRTLDQIYDTGYGHDDAYMVAEAMTEFDELFQAFRTRHIQLIGRSIGIGAQSLKGRPVTLLAEGAARRFFPELWAVRERMTDAWGGAYGRVRDSLDPGARHPAPAGADIDADGGGN</sequence>
<gene>
    <name evidence="2" type="ORF">EV659_10659</name>
</gene>
<comment type="caution">
    <text evidence="2">The sequence shown here is derived from an EMBL/GenBank/DDBJ whole genome shotgun (WGS) entry which is preliminary data.</text>
</comment>
<proteinExistence type="predicted"/>
<keyword evidence="3" id="KW-1185">Reference proteome</keyword>
<name>A0A4R2PIA5_RHOSA</name>
<dbReference type="OrthoDB" id="9776847at2"/>
<evidence type="ECO:0000313" key="3">
    <source>
        <dbReference type="Proteomes" id="UP000295399"/>
    </source>
</evidence>
<dbReference type="InParanoid" id="A0A4R2PIA5"/>
<dbReference type="RefSeq" id="WP_132708567.1">
    <property type="nucleotide sequence ID" value="NZ_JACIGF010000006.1"/>
</dbReference>
<dbReference type="PANTHER" id="PTHR10138:SF0">
    <property type="entry name" value="TRYPTOPHAN 2,3-DIOXYGENASE"/>
    <property type="match status" value="1"/>
</dbReference>
<dbReference type="InterPro" id="IPR037217">
    <property type="entry name" value="Trp/Indoleamine_2_3_dOase-like"/>
</dbReference>
<dbReference type="InterPro" id="IPR004981">
    <property type="entry name" value="Trp_2_3_dOase"/>
</dbReference>
<evidence type="ECO:0000313" key="2">
    <source>
        <dbReference type="EMBL" id="TCP33901.1"/>
    </source>
</evidence>
<feature type="region of interest" description="Disordered" evidence="1">
    <location>
        <begin position="242"/>
        <end position="263"/>
    </location>
</feature>
<dbReference type="Gene3D" id="1.20.58.480">
    <property type="match status" value="2"/>
</dbReference>
<dbReference type="GO" id="GO:0019441">
    <property type="term" value="P:L-tryptophan catabolic process to kynurenine"/>
    <property type="evidence" value="ECO:0007669"/>
    <property type="project" value="InterPro"/>
</dbReference>
<evidence type="ECO:0000256" key="1">
    <source>
        <dbReference type="SAM" id="MobiDB-lite"/>
    </source>
</evidence>
<dbReference type="PANTHER" id="PTHR10138">
    <property type="entry name" value="TRYPTOPHAN 2,3-DIOXYGENASE"/>
    <property type="match status" value="1"/>
</dbReference>
<dbReference type="Pfam" id="PF03301">
    <property type="entry name" value="Trp_dioxygenase"/>
    <property type="match status" value="1"/>
</dbReference>
<accession>A0A4R2PIA5</accession>
<dbReference type="SUPFAM" id="SSF140959">
    <property type="entry name" value="Indolic compounds 2,3-dioxygenase-like"/>
    <property type="match status" value="1"/>
</dbReference>
<dbReference type="GO" id="GO:0046872">
    <property type="term" value="F:metal ion binding"/>
    <property type="evidence" value="ECO:0007669"/>
    <property type="project" value="InterPro"/>
</dbReference>
<keyword evidence="2" id="KW-0223">Dioxygenase</keyword>
<dbReference type="Proteomes" id="UP000295399">
    <property type="component" value="Unassembled WGS sequence"/>
</dbReference>
<keyword evidence="2" id="KW-0560">Oxidoreductase</keyword>
<dbReference type="AlphaFoldDB" id="A0A4R2PIA5"/>
<organism evidence="2 3">
    <name type="scientific">Rhodothalassium salexigens DSM 2132</name>
    <dbReference type="NCBI Taxonomy" id="1188247"/>
    <lineage>
        <taxon>Bacteria</taxon>
        <taxon>Pseudomonadati</taxon>
        <taxon>Pseudomonadota</taxon>
        <taxon>Alphaproteobacteria</taxon>
        <taxon>Rhodothalassiales</taxon>
        <taxon>Rhodothalassiaceae</taxon>
        <taxon>Rhodothalassium</taxon>
    </lineage>
</organism>
<dbReference type="GO" id="GO:0020037">
    <property type="term" value="F:heme binding"/>
    <property type="evidence" value="ECO:0007669"/>
    <property type="project" value="InterPro"/>
</dbReference>
<dbReference type="GO" id="GO:0019442">
    <property type="term" value="P:L-tryptophan catabolic process to acetyl-CoA"/>
    <property type="evidence" value="ECO:0007669"/>
    <property type="project" value="TreeGrafter"/>
</dbReference>
<reference evidence="2 3" key="1">
    <citation type="submission" date="2019-03" db="EMBL/GenBank/DDBJ databases">
        <title>Genomic Encyclopedia of Type Strains, Phase IV (KMG-IV): sequencing the most valuable type-strain genomes for metagenomic binning, comparative biology and taxonomic classification.</title>
        <authorList>
            <person name="Goeker M."/>
        </authorList>
    </citation>
    <scope>NUCLEOTIDE SEQUENCE [LARGE SCALE GENOMIC DNA]</scope>
    <source>
        <strain evidence="2 3">DSM 2132</strain>
    </source>
</reference>
<protein>
    <submittedName>
        <fullName evidence="2">Tryptophan 2,3-dioxygenase</fullName>
    </submittedName>
</protein>